<feature type="transmembrane region" description="Helical" evidence="8">
    <location>
        <begin position="375"/>
        <end position="397"/>
    </location>
</feature>
<feature type="domain" description="Histidine kinase" evidence="10">
    <location>
        <begin position="434"/>
        <end position="643"/>
    </location>
</feature>
<name>A0A5C6RNP9_9BACT</name>
<dbReference type="InterPro" id="IPR005467">
    <property type="entry name" value="His_kinase_dom"/>
</dbReference>
<dbReference type="GO" id="GO:0016036">
    <property type="term" value="P:cellular response to phosphate starvation"/>
    <property type="evidence" value="ECO:0007669"/>
    <property type="project" value="TreeGrafter"/>
</dbReference>
<dbReference type="OrthoDB" id="9781208at2"/>
<organism evidence="11 12">
    <name type="scientific">Phaeodactylibacter luteus</name>
    <dbReference type="NCBI Taxonomy" id="1564516"/>
    <lineage>
        <taxon>Bacteria</taxon>
        <taxon>Pseudomonadati</taxon>
        <taxon>Bacteroidota</taxon>
        <taxon>Saprospiria</taxon>
        <taxon>Saprospirales</taxon>
        <taxon>Haliscomenobacteraceae</taxon>
        <taxon>Phaeodactylibacter</taxon>
    </lineage>
</organism>
<keyword evidence="5 11" id="KW-0418">Kinase</keyword>
<dbReference type="GO" id="GO:0005886">
    <property type="term" value="C:plasma membrane"/>
    <property type="evidence" value="ECO:0007669"/>
    <property type="project" value="TreeGrafter"/>
</dbReference>
<dbReference type="InterPro" id="IPR050351">
    <property type="entry name" value="BphY/WalK/GraS-like"/>
</dbReference>
<comment type="catalytic activity">
    <reaction evidence="1">
        <text>ATP + protein L-histidine = ADP + protein N-phospho-L-histidine.</text>
        <dbReference type="EC" id="2.7.13.3"/>
    </reaction>
</comment>
<gene>
    <name evidence="11" type="ORF">FRY97_08570</name>
</gene>
<dbReference type="PROSITE" id="PS50109">
    <property type="entry name" value="HIS_KIN"/>
    <property type="match status" value="1"/>
</dbReference>
<evidence type="ECO:0000256" key="2">
    <source>
        <dbReference type="ARBA" id="ARBA00012438"/>
    </source>
</evidence>
<keyword evidence="9" id="KW-0732">Signal</keyword>
<keyword evidence="3" id="KW-0597">Phosphoprotein</keyword>
<evidence type="ECO:0000256" key="4">
    <source>
        <dbReference type="ARBA" id="ARBA00022679"/>
    </source>
</evidence>
<dbReference type="SUPFAM" id="SSF55874">
    <property type="entry name" value="ATPase domain of HSP90 chaperone/DNA topoisomerase II/histidine kinase"/>
    <property type="match status" value="1"/>
</dbReference>
<keyword evidence="8" id="KW-0472">Membrane</keyword>
<proteinExistence type="predicted"/>
<evidence type="ECO:0000256" key="9">
    <source>
        <dbReference type="SAM" id="SignalP"/>
    </source>
</evidence>
<keyword evidence="8" id="KW-0812">Transmembrane</keyword>
<accession>A0A5C6RNP9</accession>
<dbReference type="InterPro" id="IPR036890">
    <property type="entry name" value="HATPase_C_sf"/>
</dbReference>
<dbReference type="Gene3D" id="1.25.40.10">
    <property type="entry name" value="Tetratricopeptide repeat domain"/>
    <property type="match status" value="2"/>
</dbReference>
<keyword evidence="7" id="KW-0175">Coiled coil</keyword>
<evidence type="ECO:0000256" key="3">
    <source>
        <dbReference type="ARBA" id="ARBA00022553"/>
    </source>
</evidence>
<evidence type="ECO:0000256" key="6">
    <source>
        <dbReference type="ARBA" id="ARBA00023012"/>
    </source>
</evidence>
<dbReference type="PANTHER" id="PTHR45453:SF1">
    <property type="entry name" value="PHOSPHATE REGULON SENSOR PROTEIN PHOR"/>
    <property type="match status" value="1"/>
</dbReference>
<evidence type="ECO:0000256" key="1">
    <source>
        <dbReference type="ARBA" id="ARBA00000085"/>
    </source>
</evidence>
<keyword evidence="12" id="KW-1185">Reference proteome</keyword>
<dbReference type="Gene3D" id="3.30.565.10">
    <property type="entry name" value="Histidine kinase-like ATPase, C-terminal domain"/>
    <property type="match status" value="1"/>
</dbReference>
<evidence type="ECO:0000313" key="12">
    <source>
        <dbReference type="Proteomes" id="UP000321580"/>
    </source>
</evidence>
<dbReference type="GO" id="GO:0004721">
    <property type="term" value="F:phosphoprotein phosphatase activity"/>
    <property type="evidence" value="ECO:0007669"/>
    <property type="project" value="TreeGrafter"/>
</dbReference>
<keyword evidence="6" id="KW-0902">Two-component regulatory system</keyword>
<dbReference type="InterPro" id="IPR011990">
    <property type="entry name" value="TPR-like_helical_dom_sf"/>
</dbReference>
<dbReference type="EMBL" id="VOOR01000014">
    <property type="protein sequence ID" value="TXB63569.1"/>
    <property type="molecule type" value="Genomic_DNA"/>
</dbReference>
<dbReference type="GO" id="GO:0000155">
    <property type="term" value="F:phosphorelay sensor kinase activity"/>
    <property type="evidence" value="ECO:0007669"/>
    <property type="project" value="InterPro"/>
</dbReference>
<keyword evidence="8" id="KW-1133">Transmembrane helix</keyword>
<dbReference type="SUPFAM" id="SSF48452">
    <property type="entry name" value="TPR-like"/>
    <property type="match status" value="2"/>
</dbReference>
<dbReference type="PANTHER" id="PTHR45453">
    <property type="entry name" value="PHOSPHATE REGULON SENSOR PROTEIN PHOR"/>
    <property type="match status" value="1"/>
</dbReference>
<sequence length="662" mass="73855">MKKRYPKLPLRRVWKGAVLSLLFTASLPFAALASYSSHAQSILDSLHGIPTPEAQADYLIGKILTNDLYDLGLQVPLLNKLEAIAIEHQLKDKLVTAYTARGYILTLVPDYYKAMYYFRKAYNITLREKGREWEVRKLKTAINIAGIYAEIGDYDKTAEYNARNLVIAEKLKDSMVLADVYQTIALTSINRVQIDSSILFAQKAIALYEHLGITTKKHISETTLAEAYGKSGQLKKTIESNHRLENLISEYSSPPNLEMLATMHGTLAKNYLAIGKPDRAYQTAKSALTLLNANDDKMWDAYRLTIYESLSEAFHQQGLTDSAYHYLRLATELKEALIDEKRIREIAAVESSFLIQEKETTINELAVSNEKKRAAIFKLTAALVLFFLMTAGILWLYSNLSKKKNQLSQLKEQLTQTNHKLKTAIAQRQQYISLIVHDIKSPLFSAYINTQMLNSQNAHRQALNLSPLQKALARIEAAIAKILEIENTSNTESFLNIKPFNLTHMLLETINAFSLTAEAKNIQLAFAPPASTVEVESDYHVLQHVLENVISNAIKYSPHGSVVSVTLNKVKGDTQIAIRNSVSPSPLPNTSPQAASEQHFNTGSWGLGLKLSTALLKEIDGTMSIKNRSAKTKEFIISIPDSLSYKHLKISGGGHSLTASKA</sequence>
<feature type="coiled-coil region" evidence="7">
    <location>
        <begin position="397"/>
        <end position="427"/>
    </location>
</feature>
<keyword evidence="4" id="KW-0808">Transferase</keyword>
<evidence type="ECO:0000256" key="7">
    <source>
        <dbReference type="SAM" id="Coils"/>
    </source>
</evidence>
<dbReference type="RefSeq" id="WP_147167039.1">
    <property type="nucleotide sequence ID" value="NZ_VOOR01000014.1"/>
</dbReference>
<dbReference type="AlphaFoldDB" id="A0A5C6RNP9"/>
<feature type="chain" id="PRO_5022754501" description="histidine kinase" evidence="9">
    <location>
        <begin position="31"/>
        <end position="662"/>
    </location>
</feature>
<dbReference type="InterPro" id="IPR036097">
    <property type="entry name" value="HisK_dim/P_sf"/>
</dbReference>
<evidence type="ECO:0000256" key="8">
    <source>
        <dbReference type="SAM" id="Phobius"/>
    </source>
</evidence>
<dbReference type="SMART" id="SM00387">
    <property type="entry name" value="HATPase_c"/>
    <property type="match status" value="1"/>
</dbReference>
<dbReference type="Gene3D" id="1.10.287.130">
    <property type="match status" value="1"/>
</dbReference>
<evidence type="ECO:0000313" key="11">
    <source>
        <dbReference type="EMBL" id="TXB63569.1"/>
    </source>
</evidence>
<evidence type="ECO:0000256" key="5">
    <source>
        <dbReference type="ARBA" id="ARBA00022777"/>
    </source>
</evidence>
<dbReference type="SUPFAM" id="SSF47384">
    <property type="entry name" value="Homodimeric domain of signal transducing histidine kinase"/>
    <property type="match status" value="1"/>
</dbReference>
<dbReference type="Proteomes" id="UP000321580">
    <property type="component" value="Unassembled WGS sequence"/>
</dbReference>
<dbReference type="Pfam" id="PF02518">
    <property type="entry name" value="HATPase_c"/>
    <property type="match status" value="1"/>
</dbReference>
<feature type="signal peptide" evidence="9">
    <location>
        <begin position="1"/>
        <end position="30"/>
    </location>
</feature>
<dbReference type="InterPro" id="IPR003594">
    <property type="entry name" value="HATPase_dom"/>
</dbReference>
<comment type="caution">
    <text evidence="11">The sequence shown here is derived from an EMBL/GenBank/DDBJ whole genome shotgun (WGS) entry which is preliminary data.</text>
</comment>
<protein>
    <recommendedName>
        <fullName evidence="2">histidine kinase</fullName>
        <ecNumber evidence="2">2.7.13.3</ecNumber>
    </recommendedName>
</protein>
<reference evidence="11 12" key="1">
    <citation type="submission" date="2019-08" db="EMBL/GenBank/DDBJ databases">
        <title>Genome of Phaeodactylibacter luteus.</title>
        <authorList>
            <person name="Bowman J.P."/>
        </authorList>
    </citation>
    <scope>NUCLEOTIDE SEQUENCE [LARGE SCALE GENOMIC DNA]</scope>
    <source>
        <strain evidence="11 12">KCTC 42180</strain>
    </source>
</reference>
<evidence type="ECO:0000259" key="10">
    <source>
        <dbReference type="PROSITE" id="PS50109"/>
    </source>
</evidence>
<dbReference type="EC" id="2.7.13.3" evidence="2"/>